<dbReference type="RefSeq" id="WP_330134198.1">
    <property type="nucleotide sequence ID" value="NZ_JAUTXY010000006.1"/>
</dbReference>
<evidence type="ECO:0008006" key="4">
    <source>
        <dbReference type="Google" id="ProtNLM"/>
    </source>
</evidence>
<dbReference type="Proteomes" id="UP001336020">
    <property type="component" value="Unassembled WGS sequence"/>
</dbReference>
<evidence type="ECO:0000256" key="1">
    <source>
        <dbReference type="SAM" id="MobiDB-lite"/>
    </source>
</evidence>
<comment type="caution">
    <text evidence="2">The sequence shown here is derived from an EMBL/GenBank/DDBJ whole genome shotgun (WGS) entry which is preliminary data.</text>
</comment>
<keyword evidence="3" id="KW-1185">Reference proteome</keyword>
<proteinExistence type="predicted"/>
<dbReference type="EMBL" id="JAUTXY010000006">
    <property type="protein sequence ID" value="MEE2058970.1"/>
    <property type="molecule type" value="Genomic_DNA"/>
</dbReference>
<name>A0ABU7LBP5_9NOCA</name>
<organism evidence="2 3">
    <name type="scientific">Rhodococcus artemisiae</name>
    <dbReference type="NCBI Taxonomy" id="714159"/>
    <lineage>
        <taxon>Bacteria</taxon>
        <taxon>Bacillati</taxon>
        <taxon>Actinomycetota</taxon>
        <taxon>Actinomycetes</taxon>
        <taxon>Mycobacteriales</taxon>
        <taxon>Nocardiaceae</taxon>
        <taxon>Rhodococcus</taxon>
    </lineage>
</organism>
<evidence type="ECO:0000313" key="3">
    <source>
        <dbReference type="Proteomes" id="UP001336020"/>
    </source>
</evidence>
<gene>
    <name evidence="2" type="ORF">Q7514_15725</name>
</gene>
<sequence length="104" mass="11322">METITRLRTGGGWDENGDPIVVDTPELTLTPIAIAPGATNEVDAVGRDGEQVEFTVFLEHGADVVDGDELVIRGRTFRARVRVWKPQWDPTFGGMEVVATSRVG</sequence>
<accession>A0ABU7LBP5</accession>
<evidence type="ECO:0000313" key="2">
    <source>
        <dbReference type="EMBL" id="MEE2058970.1"/>
    </source>
</evidence>
<reference evidence="2 3" key="1">
    <citation type="submission" date="2023-07" db="EMBL/GenBank/DDBJ databases">
        <authorList>
            <person name="Girao M."/>
            <person name="Carvalho M.F."/>
        </authorList>
    </citation>
    <scope>NUCLEOTIDE SEQUENCE [LARGE SCALE GENOMIC DNA]</scope>
    <source>
        <strain evidence="2 3">YIM65754</strain>
    </source>
</reference>
<protein>
    <recommendedName>
        <fullName evidence="4">Head-to-tail stopper</fullName>
    </recommendedName>
</protein>
<feature type="region of interest" description="Disordered" evidence="1">
    <location>
        <begin position="1"/>
        <end position="20"/>
    </location>
</feature>